<comment type="similarity">
    <text evidence="1">Belongs to the calycin superfamily. Fatty-acid binding protein (FABP) family.</text>
</comment>
<dbReference type="AlphaFoldDB" id="A0AA49QFL1"/>
<evidence type="ECO:0000313" key="2">
    <source>
        <dbReference type="EMBL" id="WLG17457.1"/>
    </source>
</evidence>
<dbReference type="Gene3D" id="2.40.128.20">
    <property type="match status" value="1"/>
</dbReference>
<proteinExistence type="evidence at transcript level"/>
<dbReference type="GO" id="GO:0008289">
    <property type="term" value="F:lipid binding"/>
    <property type="evidence" value="ECO:0007669"/>
    <property type="project" value="UniProtKB-KW"/>
</dbReference>
<dbReference type="InterPro" id="IPR012674">
    <property type="entry name" value="Calycin"/>
</dbReference>
<name>A0AA49QFL1_9BILA</name>
<organism evidence="2">
    <name type="scientific">Brachionus koreanus</name>
    <dbReference type="NCBI Taxonomy" id="1199090"/>
    <lineage>
        <taxon>Eukaryota</taxon>
        <taxon>Metazoa</taxon>
        <taxon>Spiralia</taxon>
        <taxon>Gnathifera</taxon>
        <taxon>Rotifera</taxon>
        <taxon>Eurotatoria</taxon>
        <taxon>Monogononta</taxon>
        <taxon>Pseudotrocha</taxon>
        <taxon>Ploima</taxon>
        <taxon>Brachionidae</taxon>
        <taxon>Brachionus</taxon>
    </lineage>
</organism>
<dbReference type="PRINTS" id="PR00178">
    <property type="entry name" value="FATTYACIDBP"/>
</dbReference>
<dbReference type="PANTHER" id="PTHR11955">
    <property type="entry name" value="FATTY ACID BINDING PROTEIN"/>
    <property type="match status" value="1"/>
</dbReference>
<sequence>MQSELIGTWELEISENINEYFKQLGMAANRRKVAVTIKPIVVITKSEDDLWCIAIDMKNKGTETVFRVGNEVDSSNELKYVFDIRFYFDSRKRCRSVFHFENTNKLIQKMHFIDTEETQVIVREIDAEGNLIESMEMNGVKARRIFKRVK</sequence>
<accession>A0AA49QFL1</accession>
<dbReference type="CDD" id="cd00742">
    <property type="entry name" value="FABP"/>
    <property type="match status" value="1"/>
</dbReference>
<dbReference type="EMBL" id="OR238466">
    <property type="protein sequence ID" value="WLG17457.1"/>
    <property type="molecule type" value="mRNA"/>
</dbReference>
<dbReference type="SUPFAM" id="SSF50814">
    <property type="entry name" value="Lipocalins"/>
    <property type="match status" value="1"/>
</dbReference>
<evidence type="ECO:0000256" key="1">
    <source>
        <dbReference type="ARBA" id="ARBA00008390"/>
    </source>
</evidence>
<reference evidence="2" key="1">
    <citation type="submission" date="2023-07" db="EMBL/GenBank/DDBJ databases">
        <title>Effects of salinity on life history traits and fatty acid binding proteins of the marine rotifer Brachionus plicatilis.</title>
        <authorList>
            <person name="Lee M.-C."/>
        </authorList>
    </citation>
    <scope>NUCLEOTIDE SEQUENCE</scope>
</reference>
<dbReference type="InterPro" id="IPR031259">
    <property type="entry name" value="ILBP"/>
</dbReference>
<dbReference type="InterPro" id="IPR000463">
    <property type="entry name" value="Fatty_acid-bd"/>
</dbReference>
<protein>
    <submittedName>
        <fullName evidence="2">Fatty acid-binding protein E</fullName>
    </submittedName>
</protein>